<dbReference type="AlphaFoldDB" id="A0A371BFA1"/>
<dbReference type="Pfam" id="PF09721">
    <property type="entry name" value="Exosortase_EpsH"/>
    <property type="match status" value="1"/>
</dbReference>
<evidence type="ECO:0000313" key="10">
    <source>
        <dbReference type="EMBL" id="RDV06285.1"/>
    </source>
</evidence>
<feature type="domain" description="Methanolan biosynthesis EpsI" evidence="9">
    <location>
        <begin position="299"/>
        <end position="482"/>
    </location>
</feature>
<dbReference type="RefSeq" id="WP_115547842.1">
    <property type="nucleotide sequence ID" value="NZ_QRGP01000001.1"/>
</dbReference>
<feature type="transmembrane region" description="Helical" evidence="8">
    <location>
        <begin position="37"/>
        <end position="54"/>
    </location>
</feature>
<reference evidence="11" key="1">
    <citation type="submission" date="2018-08" db="EMBL/GenBank/DDBJ databases">
        <authorList>
            <person name="Kim S.-J."/>
            <person name="Jung G.-Y."/>
        </authorList>
    </citation>
    <scope>NUCLEOTIDE SEQUENCE [LARGE SCALE GENOMIC DNA]</scope>
    <source>
        <strain evidence="11">GY_G</strain>
    </source>
</reference>
<dbReference type="GO" id="GO:0008233">
    <property type="term" value="F:peptidase activity"/>
    <property type="evidence" value="ECO:0007669"/>
    <property type="project" value="UniProtKB-KW"/>
</dbReference>
<evidence type="ECO:0000256" key="8">
    <source>
        <dbReference type="SAM" id="Phobius"/>
    </source>
</evidence>
<dbReference type="EMBL" id="QRGP01000001">
    <property type="protein sequence ID" value="RDV06285.1"/>
    <property type="molecule type" value="Genomic_DNA"/>
</dbReference>
<keyword evidence="6 8" id="KW-1133">Transmembrane helix</keyword>
<dbReference type="Proteomes" id="UP000263833">
    <property type="component" value="Unassembled WGS sequence"/>
</dbReference>
<dbReference type="NCBIfam" id="TIGR04178">
    <property type="entry name" value="exo_archaeo"/>
    <property type="match status" value="1"/>
</dbReference>
<evidence type="ECO:0000256" key="2">
    <source>
        <dbReference type="ARBA" id="ARBA00022475"/>
    </source>
</evidence>
<keyword evidence="5 10" id="KW-0378">Hydrolase</keyword>
<feature type="transmembrane region" description="Helical" evidence="8">
    <location>
        <begin position="247"/>
        <end position="268"/>
    </location>
</feature>
<feature type="transmembrane region" description="Helical" evidence="8">
    <location>
        <begin position="181"/>
        <end position="200"/>
    </location>
</feature>
<dbReference type="GO" id="GO:0006508">
    <property type="term" value="P:proteolysis"/>
    <property type="evidence" value="ECO:0007669"/>
    <property type="project" value="UniProtKB-KW"/>
</dbReference>
<gene>
    <name evidence="10" type="primary">xrtA</name>
    <name evidence="10" type="ORF">DXH95_02295</name>
</gene>
<feature type="transmembrane region" description="Helical" evidence="8">
    <location>
        <begin position="106"/>
        <end position="130"/>
    </location>
</feature>
<evidence type="ECO:0000256" key="3">
    <source>
        <dbReference type="ARBA" id="ARBA00022670"/>
    </source>
</evidence>
<dbReference type="EC" id="3.4.22.-" evidence="10"/>
<dbReference type="GO" id="GO:0005886">
    <property type="term" value="C:plasma membrane"/>
    <property type="evidence" value="ECO:0007669"/>
    <property type="project" value="UniProtKB-SubCell"/>
</dbReference>
<keyword evidence="7 8" id="KW-0472">Membrane</keyword>
<dbReference type="OrthoDB" id="9797363at2"/>
<dbReference type="NCBIfam" id="TIGR03109">
    <property type="entry name" value="exosort_XrtA"/>
    <property type="match status" value="1"/>
</dbReference>
<dbReference type="NCBIfam" id="TIGR02602">
    <property type="entry name" value="8TM_EpsH"/>
    <property type="match status" value="1"/>
</dbReference>
<comment type="caution">
    <text evidence="10">The sequence shown here is derived from an EMBL/GenBank/DDBJ whole genome shotgun (WGS) entry which is preliminary data.</text>
</comment>
<dbReference type="InterPro" id="IPR019127">
    <property type="entry name" value="Exosortase"/>
</dbReference>
<dbReference type="InterPro" id="IPR026392">
    <property type="entry name" value="Exo/Archaeosortase_dom"/>
</dbReference>
<feature type="transmembrane region" description="Helical" evidence="8">
    <location>
        <begin position="289"/>
        <end position="312"/>
    </location>
</feature>
<keyword evidence="2" id="KW-1003">Cell membrane</keyword>
<feature type="transmembrane region" description="Helical" evidence="8">
    <location>
        <begin position="74"/>
        <end position="94"/>
    </location>
</feature>
<organism evidence="10 11">
    <name type="scientific">Sphingorhabdus pulchriflava</name>
    <dbReference type="NCBI Taxonomy" id="2292257"/>
    <lineage>
        <taxon>Bacteria</taxon>
        <taxon>Pseudomonadati</taxon>
        <taxon>Pseudomonadota</taxon>
        <taxon>Alphaproteobacteria</taxon>
        <taxon>Sphingomonadales</taxon>
        <taxon>Sphingomonadaceae</taxon>
        <taxon>Sphingorhabdus</taxon>
    </lineage>
</organism>
<protein>
    <submittedName>
        <fullName evidence="10">Exosortase A</fullName>
        <ecNumber evidence="10">3.4.22.-</ecNumber>
    </submittedName>
</protein>
<feature type="transmembrane region" description="Helical" evidence="8">
    <location>
        <begin position="207"/>
        <end position="227"/>
    </location>
</feature>
<keyword evidence="3" id="KW-0645">Protease</keyword>
<evidence type="ECO:0000256" key="7">
    <source>
        <dbReference type="ARBA" id="ARBA00023136"/>
    </source>
</evidence>
<dbReference type="InterPro" id="IPR017540">
    <property type="entry name" value="Exosortase-1"/>
</dbReference>
<feature type="transmembrane region" description="Helical" evidence="8">
    <location>
        <begin position="142"/>
        <end position="161"/>
    </location>
</feature>
<accession>A0A371BFA1</accession>
<evidence type="ECO:0000259" key="9">
    <source>
        <dbReference type="Pfam" id="PF11984"/>
    </source>
</evidence>
<evidence type="ECO:0000256" key="1">
    <source>
        <dbReference type="ARBA" id="ARBA00004651"/>
    </source>
</evidence>
<evidence type="ECO:0000256" key="4">
    <source>
        <dbReference type="ARBA" id="ARBA00022692"/>
    </source>
</evidence>
<dbReference type="Pfam" id="PF11984">
    <property type="entry name" value="DUF3485"/>
    <property type="match status" value="1"/>
</dbReference>
<keyword evidence="4 8" id="KW-0812">Transmembrane</keyword>
<dbReference type="InterPro" id="IPR014263">
    <property type="entry name" value="Methanolan_biosynth_EpsI"/>
</dbReference>
<dbReference type="InterPro" id="IPR013426">
    <property type="entry name" value="EpsH-like"/>
</dbReference>
<evidence type="ECO:0000313" key="11">
    <source>
        <dbReference type="Proteomes" id="UP000263833"/>
    </source>
</evidence>
<keyword evidence="11" id="KW-1185">Reference proteome</keyword>
<dbReference type="NCBIfam" id="TIGR02914">
    <property type="entry name" value="EpsI_fam"/>
    <property type="match status" value="1"/>
</dbReference>
<evidence type="ECO:0000256" key="5">
    <source>
        <dbReference type="ARBA" id="ARBA00022801"/>
    </source>
</evidence>
<comment type="subcellular location">
    <subcellularLocation>
        <location evidence="1">Cell membrane</location>
        <topology evidence="1">Multi-pass membrane protein</topology>
    </subcellularLocation>
</comment>
<sequence>MTANWRTSLARLGIVWAALLALFWRDAADMASIWWNSSTFNHCLIIIPILWWLVDQRKSELAKLEPKPWALPLVWMAAASFGWLLGDAAGVALARHAGLVMMLQGSVAFLLGPAVTRGLLFPLFYMFFLVPFGEEFVPVLQTITAEMCMWLLGLTGIPAHIDGIYIATPTALFRVAEACSGVKFLVAMVALGALVSNLCFKSWPRRIAFMAACIAIPIIANGLRAFATIYIAHHGNLDFAASFDHVIFGWVFFGIVIALVMAAGWPFFDRAADAQSIHADQLAKVSGIALKPAIALGAMAAIVLLPFGWSIYIANRASPVPAKIDLPQVAGWARVEYRPLHPWKPHFAKASHTLLGRYRNAQGQEIDLYVAVYDRQSEGRELVGFGQGAAGGKSDWSWIENCEAPANARCERIGTKSQNHRDVISFYRVNGTTSGSGTAVKMATLKAKLLGGNQQAVAILVSAEQKGRENPRPAIDSFLNSIRDIDKLADRMAGLD</sequence>
<evidence type="ECO:0000256" key="6">
    <source>
        <dbReference type="ARBA" id="ARBA00022989"/>
    </source>
</evidence>
<name>A0A371BFA1_9SPHN</name>
<proteinExistence type="predicted"/>